<reference evidence="4" key="1">
    <citation type="journal article" date="2019" name="Int. J. Syst. Evol. Microbiol.">
        <title>The Global Catalogue of Microorganisms (GCM) 10K type strain sequencing project: providing services to taxonomists for standard genome sequencing and annotation.</title>
        <authorList>
            <consortium name="The Broad Institute Genomics Platform"/>
            <consortium name="The Broad Institute Genome Sequencing Center for Infectious Disease"/>
            <person name="Wu L."/>
            <person name="Ma J."/>
        </authorList>
    </citation>
    <scope>NUCLEOTIDE SEQUENCE [LARGE SCALE GENOMIC DNA]</scope>
    <source>
        <strain evidence="4">CGMCC 4.7289</strain>
    </source>
</reference>
<feature type="transmembrane region" description="Helical" evidence="2">
    <location>
        <begin position="46"/>
        <end position="65"/>
    </location>
</feature>
<comment type="caution">
    <text evidence="3">The sequence shown here is derived from an EMBL/GenBank/DDBJ whole genome shotgun (WGS) entry which is preliminary data.</text>
</comment>
<evidence type="ECO:0000313" key="3">
    <source>
        <dbReference type="EMBL" id="MFC4136198.1"/>
    </source>
</evidence>
<feature type="region of interest" description="Disordered" evidence="1">
    <location>
        <begin position="147"/>
        <end position="180"/>
    </location>
</feature>
<accession>A0ABV8M0D1</accession>
<name>A0ABV8M0D1_9ACTN</name>
<dbReference type="EMBL" id="JBHSAY010000029">
    <property type="protein sequence ID" value="MFC4136198.1"/>
    <property type="molecule type" value="Genomic_DNA"/>
</dbReference>
<keyword evidence="2" id="KW-0472">Membrane</keyword>
<gene>
    <name evidence="3" type="ORF">ACFOZ4_36795</name>
</gene>
<evidence type="ECO:0000313" key="4">
    <source>
        <dbReference type="Proteomes" id="UP001595816"/>
    </source>
</evidence>
<feature type="compositionally biased region" description="Low complexity" evidence="1">
    <location>
        <begin position="147"/>
        <end position="162"/>
    </location>
</feature>
<dbReference type="RefSeq" id="WP_253751369.1">
    <property type="nucleotide sequence ID" value="NZ_JAMZDZ010000001.1"/>
</dbReference>
<sequence length="180" mass="19375">MRHLWTLIAALVIAPLSWFLLAIGQSTSLRVLDDENTATPSGADILRPLVFLLVAGLLLGLIATLRMSPLGAVLTGVVYAGSYILLMIAPHGVVKALSKDISFGGLHADLSMPLRTGTAALVGGMLLLALLSVSRWRRWPEPDLATESWSESSTTRRPSPSTLAGWTSFLRDDSRPMSRN</sequence>
<keyword evidence="4" id="KW-1185">Reference proteome</keyword>
<dbReference type="Proteomes" id="UP001595816">
    <property type="component" value="Unassembled WGS sequence"/>
</dbReference>
<keyword evidence="2" id="KW-0812">Transmembrane</keyword>
<evidence type="ECO:0000256" key="1">
    <source>
        <dbReference type="SAM" id="MobiDB-lite"/>
    </source>
</evidence>
<feature type="transmembrane region" description="Helical" evidence="2">
    <location>
        <begin position="72"/>
        <end position="94"/>
    </location>
</feature>
<feature type="transmembrane region" description="Helical" evidence="2">
    <location>
        <begin position="114"/>
        <end position="133"/>
    </location>
</feature>
<proteinExistence type="predicted"/>
<evidence type="ECO:0000256" key="2">
    <source>
        <dbReference type="SAM" id="Phobius"/>
    </source>
</evidence>
<feature type="compositionally biased region" description="Basic and acidic residues" evidence="1">
    <location>
        <begin position="170"/>
        <end position="180"/>
    </location>
</feature>
<protein>
    <submittedName>
        <fullName evidence="3">Uncharacterized protein</fullName>
    </submittedName>
</protein>
<keyword evidence="2" id="KW-1133">Transmembrane helix</keyword>
<organism evidence="3 4">
    <name type="scientific">Hamadaea flava</name>
    <dbReference type="NCBI Taxonomy" id="1742688"/>
    <lineage>
        <taxon>Bacteria</taxon>
        <taxon>Bacillati</taxon>
        <taxon>Actinomycetota</taxon>
        <taxon>Actinomycetes</taxon>
        <taxon>Micromonosporales</taxon>
        <taxon>Micromonosporaceae</taxon>
        <taxon>Hamadaea</taxon>
    </lineage>
</organism>